<dbReference type="NCBIfam" id="TIGR01730">
    <property type="entry name" value="RND_mfp"/>
    <property type="match status" value="1"/>
</dbReference>
<dbReference type="InterPro" id="IPR058625">
    <property type="entry name" value="MdtA-like_BSH"/>
</dbReference>
<proteinExistence type="inferred from homology"/>
<dbReference type="InterPro" id="IPR058626">
    <property type="entry name" value="MdtA-like_b-barrel"/>
</dbReference>
<feature type="transmembrane region" description="Helical" evidence="7">
    <location>
        <begin position="38"/>
        <end position="58"/>
    </location>
</feature>
<evidence type="ECO:0000259" key="10">
    <source>
        <dbReference type="Pfam" id="PF25944"/>
    </source>
</evidence>
<feature type="compositionally biased region" description="Basic and acidic residues" evidence="6">
    <location>
        <begin position="409"/>
        <end position="418"/>
    </location>
</feature>
<feature type="domain" description="YknX-like C-terminal permuted SH3-like" evidence="11">
    <location>
        <begin position="352"/>
        <end position="412"/>
    </location>
</feature>
<dbReference type="RefSeq" id="WP_243067204.1">
    <property type="nucleotide sequence ID" value="NZ_JAIVFK010000028.1"/>
</dbReference>
<dbReference type="Pfam" id="PF25876">
    <property type="entry name" value="HH_MFP_RND"/>
    <property type="match status" value="1"/>
</dbReference>
<dbReference type="SUPFAM" id="SSF111369">
    <property type="entry name" value="HlyD-like secretion proteins"/>
    <property type="match status" value="1"/>
</dbReference>
<keyword evidence="3" id="KW-1003">Cell membrane</keyword>
<comment type="similarity">
    <text evidence="2">Belongs to the membrane fusion protein (MFP) (TC 8.A.1) family.</text>
</comment>
<dbReference type="Pfam" id="PF25917">
    <property type="entry name" value="BSH_RND"/>
    <property type="match status" value="1"/>
</dbReference>
<keyword evidence="5 7" id="KW-0472">Membrane</keyword>
<protein>
    <submittedName>
        <fullName evidence="12">Efflux RND transporter periplasmic adaptor subunit</fullName>
    </submittedName>
</protein>
<evidence type="ECO:0000313" key="13">
    <source>
        <dbReference type="Proteomes" id="UP001139104"/>
    </source>
</evidence>
<dbReference type="Gene3D" id="2.40.50.100">
    <property type="match status" value="1"/>
</dbReference>
<evidence type="ECO:0000313" key="12">
    <source>
        <dbReference type="EMBL" id="MCI4683242.1"/>
    </source>
</evidence>
<evidence type="ECO:0000256" key="5">
    <source>
        <dbReference type="ARBA" id="ARBA00023136"/>
    </source>
</evidence>
<keyword evidence="7" id="KW-1133">Transmembrane helix</keyword>
<evidence type="ECO:0000256" key="1">
    <source>
        <dbReference type="ARBA" id="ARBA00004236"/>
    </source>
</evidence>
<keyword evidence="4" id="KW-0997">Cell inner membrane</keyword>
<feature type="domain" description="Multidrug resistance protein MdtA-like barrel-sandwich hybrid" evidence="9">
    <location>
        <begin position="110"/>
        <end position="252"/>
    </location>
</feature>
<feature type="region of interest" description="Disordered" evidence="6">
    <location>
        <begin position="1"/>
        <end position="31"/>
    </location>
</feature>
<feature type="domain" description="Multidrug resistance protein MdtA-like beta-barrel" evidence="10">
    <location>
        <begin position="256"/>
        <end position="338"/>
    </location>
</feature>
<evidence type="ECO:0000256" key="2">
    <source>
        <dbReference type="ARBA" id="ARBA00009477"/>
    </source>
</evidence>
<feature type="domain" description="Multidrug resistance protein MdtA-like alpha-helical hairpin" evidence="8">
    <location>
        <begin position="151"/>
        <end position="219"/>
    </location>
</feature>
<dbReference type="Gene3D" id="1.10.287.470">
    <property type="entry name" value="Helix hairpin bin"/>
    <property type="match status" value="1"/>
</dbReference>
<evidence type="ECO:0000256" key="4">
    <source>
        <dbReference type="ARBA" id="ARBA00022519"/>
    </source>
</evidence>
<evidence type="ECO:0000256" key="7">
    <source>
        <dbReference type="SAM" id="Phobius"/>
    </source>
</evidence>
<comment type="caution">
    <text evidence="12">The sequence shown here is derived from an EMBL/GenBank/DDBJ whole genome shotgun (WGS) entry which is preliminary data.</text>
</comment>
<dbReference type="Pfam" id="PF25989">
    <property type="entry name" value="YknX_C"/>
    <property type="match status" value="1"/>
</dbReference>
<evidence type="ECO:0000259" key="9">
    <source>
        <dbReference type="Pfam" id="PF25917"/>
    </source>
</evidence>
<dbReference type="EMBL" id="JAIVFP010000001">
    <property type="protein sequence ID" value="MCI4683242.1"/>
    <property type="molecule type" value="Genomic_DNA"/>
</dbReference>
<dbReference type="Proteomes" id="UP001139104">
    <property type="component" value="Unassembled WGS sequence"/>
</dbReference>
<evidence type="ECO:0000259" key="8">
    <source>
        <dbReference type="Pfam" id="PF25876"/>
    </source>
</evidence>
<dbReference type="PANTHER" id="PTHR30469:SF12">
    <property type="entry name" value="MULTIDRUG RESISTANCE PROTEIN MDTA"/>
    <property type="match status" value="1"/>
</dbReference>
<dbReference type="PANTHER" id="PTHR30469">
    <property type="entry name" value="MULTIDRUG RESISTANCE PROTEIN MDTA"/>
    <property type="match status" value="1"/>
</dbReference>
<feature type="region of interest" description="Disordered" evidence="6">
    <location>
        <begin position="409"/>
        <end position="447"/>
    </location>
</feature>
<keyword evidence="13" id="KW-1185">Reference proteome</keyword>
<comment type="subcellular location">
    <subcellularLocation>
        <location evidence="1">Cell membrane</location>
    </subcellularLocation>
</comment>
<dbReference type="InterPro" id="IPR006143">
    <property type="entry name" value="RND_pump_MFP"/>
</dbReference>
<reference evidence="12" key="1">
    <citation type="journal article" date="2022" name="ISME J.">
        <title>Identification of active gaseous-alkane degraders at natural gas seeps.</title>
        <authorList>
            <person name="Farhan Ul Haque M."/>
            <person name="Hernandez M."/>
            <person name="Crombie A.T."/>
            <person name="Murrell J.C."/>
        </authorList>
    </citation>
    <scope>NUCLEOTIDE SEQUENCE</scope>
    <source>
        <strain evidence="12">PC2</strain>
    </source>
</reference>
<organism evidence="12 13">
    <name type="scientific">Candidatus Rhodoblastus alkanivorans</name>
    <dbReference type="NCBI Taxonomy" id="2954117"/>
    <lineage>
        <taxon>Bacteria</taxon>
        <taxon>Pseudomonadati</taxon>
        <taxon>Pseudomonadota</taxon>
        <taxon>Alphaproteobacteria</taxon>
        <taxon>Hyphomicrobiales</taxon>
        <taxon>Rhodoblastaceae</taxon>
        <taxon>Rhodoblastus</taxon>
    </lineage>
</organism>
<sequence length="447" mass="47283">MNESEIIISRREAGRAPGSTESPAHETGVGRPGGGRPWLFWIVLILLAAGGGWAWLYYHKPEPAGQTAADKTHKGRADIGGKPPVAVAIVAPRDIHVTIEALGTVTPLATVTVVSQIAGYLQEVAFKEGQHVKKGDFLAQIDPRPYQALKAQYEGQLARDQGALDQARADMARYSALLKQNSIAAQTAQNQKFVVEQAEGTVRADQALIAAQDLNITYAHIVSPVTGRIGLRLVDPGNYVQAGSTTGIAVITQMQPMSVIFTVSEDALDKILPKIRDGAKLVATAYDRANVKKLATGTVSALDSQIDTSTGMVKLRAVFDNNDEALFPNQFVNVRLLAATLKDAVAAPLAGIQHGAPGDYAYVIESGKATVRVVKLGATDGPYVQILSGLSPGDKVVVDGADRLREGAEVRVVSDESKNASNNGKPAQKAAAPSVDPPPAAGERTRR</sequence>
<dbReference type="Gene3D" id="2.40.30.170">
    <property type="match status" value="1"/>
</dbReference>
<evidence type="ECO:0000256" key="3">
    <source>
        <dbReference type="ARBA" id="ARBA00022475"/>
    </source>
</evidence>
<dbReference type="InterPro" id="IPR058624">
    <property type="entry name" value="MdtA-like_HH"/>
</dbReference>
<keyword evidence="7" id="KW-0812">Transmembrane</keyword>
<accession>A0ABS9Z9E3</accession>
<evidence type="ECO:0000256" key="6">
    <source>
        <dbReference type="SAM" id="MobiDB-lite"/>
    </source>
</evidence>
<name>A0ABS9Z9E3_9HYPH</name>
<dbReference type="InterPro" id="IPR058637">
    <property type="entry name" value="YknX-like_C"/>
</dbReference>
<dbReference type="Gene3D" id="2.40.420.20">
    <property type="match status" value="1"/>
</dbReference>
<gene>
    <name evidence="12" type="ORF">K2U94_10750</name>
</gene>
<dbReference type="Pfam" id="PF25944">
    <property type="entry name" value="Beta-barrel_RND"/>
    <property type="match status" value="1"/>
</dbReference>
<evidence type="ECO:0000259" key="11">
    <source>
        <dbReference type="Pfam" id="PF25989"/>
    </source>
</evidence>